<protein>
    <submittedName>
        <fullName evidence="1">Uncharacterized protein</fullName>
    </submittedName>
</protein>
<dbReference type="RefSeq" id="WP_048006318.1">
    <property type="nucleotide sequence ID" value="NZ_CAXQIX010000036.1"/>
</dbReference>
<evidence type="ECO:0000313" key="1">
    <source>
        <dbReference type="EMBL" id="KON91137.1"/>
    </source>
</evidence>
<gene>
    <name evidence="1" type="ORF">AF331_00915</name>
</gene>
<accession>A0A0J5V9S9</accession>
<proteinExistence type="predicted"/>
<reference evidence="2" key="1">
    <citation type="submission" date="2015-07" db="EMBL/GenBank/DDBJ databases">
        <title>Fjat-14235 jcm11544.</title>
        <authorList>
            <person name="Liu B."/>
            <person name="Wang J."/>
            <person name="Zhu Y."/>
            <person name="Liu G."/>
            <person name="Chen Q."/>
            <person name="Chen Z."/>
            <person name="Lan J."/>
            <person name="Che J."/>
            <person name="Ge C."/>
            <person name="Shi H."/>
            <person name="Pan Z."/>
            <person name="Liu X."/>
        </authorList>
    </citation>
    <scope>NUCLEOTIDE SEQUENCE [LARGE SCALE GENOMIC DNA]</scope>
    <source>
        <strain evidence="2">JCM 11544</strain>
    </source>
</reference>
<dbReference type="OrthoDB" id="2353056at2"/>
<organism evidence="1 2">
    <name type="scientific">Rossellomorea marisflavi</name>
    <dbReference type="NCBI Taxonomy" id="189381"/>
    <lineage>
        <taxon>Bacteria</taxon>
        <taxon>Bacillati</taxon>
        <taxon>Bacillota</taxon>
        <taxon>Bacilli</taxon>
        <taxon>Bacillales</taxon>
        <taxon>Bacillaceae</taxon>
        <taxon>Rossellomorea</taxon>
    </lineage>
</organism>
<keyword evidence="2" id="KW-1185">Reference proteome</keyword>
<name>A0A0J5V9S9_9BACI</name>
<dbReference type="PATRIC" id="fig|189381.10.peg.3363"/>
<dbReference type="EMBL" id="LGUE01000001">
    <property type="protein sequence ID" value="KON91137.1"/>
    <property type="molecule type" value="Genomic_DNA"/>
</dbReference>
<dbReference type="Proteomes" id="UP000037405">
    <property type="component" value="Unassembled WGS sequence"/>
</dbReference>
<sequence length="126" mass="14305">MSGIKTLLKRFQSECETSDKQEEEVLQTHYYKSMQNGTFNAVLELFSSSQYDILSESKDRGEITIRKNGTPQLFIVATVIGVRPLETAVDFKLSTDKGKILGTYSVLKAQIKNYYDVLDGKLTRVR</sequence>
<comment type="caution">
    <text evidence="1">The sequence shown here is derived from an EMBL/GenBank/DDBJ whole genome shotgun (WGS) entry which is preliminary data.</text>
</comment>
<dbReference type="AlphaFoldDB" id="A0A0J5V9S9"/>
<evidence type="ECO:0000313" key="2">
    <source>
        <dbReference type="Proteomes" id="UP000037405"/>
    </source>
</evidence>
<dbReference type="STRING" id="189381.GCA_900166615_04219"/>